<evidence type="ECO:0000313" key="3">
    <source>
        <dbReference type="Proteomes" id="UP001596060"/>
    </source>
</evidence>
<reference evidence="3" key="1">
    <citation type="journal article" date="2019" name="Int. J. Syst. Evol. Microbiol.">
        <title>The Global Catalogue of Microorganisms (GCM) 10K type strain sequencing project: providing services to taxonomists for standard genome sequencing and annotation.</title>
        <authorList>
            <consortium name="The Broad Institute Genomics Platform"/>
            <consortium name="The Broad Institute Genome Sequencing Center for Infectious Disease"/>
            <person name="Wu L."/>
            <person name="Ma J."/>
        </authorList>
    </citation>
    <scope>NUCLEOTIDE SEQUENCE [LARGE SCALE GENOMIC DNA]</scope>
    <source>
        <strain evidence="3">CCUG 43117</strain>
    </source>
</reference>
<name>A0ABW0NYD1_9HYPH</name>
<feature type="signal peptide" evidence="1">
    <location>
        <begin position="1"/>
        <end position="20"/>
    </location>
</feature>
<protein>
    <submittedName>
        <fullName evidence="2">Uncharacterized protein</fullName>
    </submittedName>
</protein>
<feature type="chain" id="PRO_5047028997" evidence="1">
    <location>
        <begin position="21"/>
        <end position="145"/>
    </location>
</feature>
<evidence type="ECO:0000256" key="1">
    <source>
        <dbReference type="SAM" id="SignalP"/>
    </source>
</evidence>
<dbReference type="EMBL" id="JBHSLU010000017">
    <property type="protein sequence ID" value="MFC5505439.1"/>
    <property type="molecule type" value="Genomic_DNA"/>
</dbReference>
<keyword evidence="1" id="KW-0732">Signal</keyword>
<comment type="caution">
    <text evidence="2">The sequence shown here is derived from an EMBL/GenBank/DDBJ whole genome shotgun (WGS) entry which is preliminary data.</text>
</comment>
<evidence type="ECO:0000313" key="2">
    <source>
        <dbReference type="EMBL" id="MFC5505439.1"/>
    </source>
</evidence>
<keyword evidence="3" id="KW-1185">Reference proteome</keyword>
<gene>
    <name evidence="2" type="ORF">ACFPN9_09225</name>
</gene>
<proteinExistence type="predicted"/>
<organism evidence="2 3">
    <name type="scientific">Bosea massiliensis</name>
    <dbReference type="NCBI Taxonomy" id="151419"/>
    <lineage>
        <taxon>Bacteria</taxon>
        <taxon>Pseudomonadati</taxon>
        <taxon>Pseudomonadota</taxon>
        <taxon>Alphaproteobacteria</taxon>
        <taxon>Hyphomicrobiales</taxon>
        <taxon>Boseaceae</taxon>
        <taxon>Bosea</taxon>
    </lineage>
</organism>
<accession>A0ABW0NYD1</accession>
<sequence length="145" mass="15516">MTLRILTAFTLSACVSYAAAAQELKPRDAALRVMGASINIPGSAAYCRSKGWLQDAELEPVVGWNKKHEGTMRKAIKVIEATGGMSASDREALDKIALRVVKAQIEDGDPKENCRALISGLRANALDLAAVPELKDALAVLERTP</sequence>
<dbReference type="Proteomes" id="UP001596060">
    <property type="component" value="Unassembled WGS sequence"/>
</dbReference>
<dbReference type="RefSeq" id="WP_068203898.1">
    <property type="nucleotide sequence ID" value="NZ_JBHSLU010000017.1"/>
</dbReference>